<dbReference type="Proteomes" id="UP000186112">
    <property type="component" value="Unassembled WGS sequence"/>
</dbReference>
<accession>A0A1U7M4J9</accession>
<protein>
    <submittedName>
        <fullName evidence="2">Uncharacterized protein</fullName>
    </submittedName>
</protein>
<evidence type="ECO:0000313" key="3">
    <source>
        <dbReference type="Proteomes" id="UP000186112"/>
    </source>
</evidence>
<name>A0A1U7M4J9_TISCR</name>
<keyword evidence="3" id="KW-1185">Reference proteome</keyword>
<gene>
    <name evidence="2" type="ORF">TICRE_18110</name>
</gene>
<reference evidence="2 3" key="1">
    <citation type="submission" date="2016-02" db="EMBL/GenBank/DDBJ databases">
        <title>Genome sequence of Tissierella creatinophila DSM 6911.</title>
        <authorList>
            <person name="Poehlein A."/>
            <person name="Daniel R."/>
        </authorList>
    </citation>
    <scope>NUCLEOTIDE SEQUENCE [LARGE SCALE GENOMIC DNA]</scope>
    <source>
        <strain evidence="2 3">DSM 6911</strain>
    </source>
</reference>
<keyword evidence="1" id="KW-1133">Transmembrane helix</keyword>
<comment type="caution">
    <text evidence="2">The sequence shown here is derived from an EMBL/GenBank/DDBJ whole genome shotgun (WGS) entry which is preliminary data.</text>
</comment>
<dbReference type="AlphaFoldDB" id="A0A1U7M4J9"/>
<proteinExistence type="predicted"/>
<evidence type="ECO:0000313" key="2">
    <source>
        <dbReference type="EMBL" id="OLS02221.1"/>
    </source>
</evidence>
<keyword evidence="1" id="KW-0812">Transmembrane</keyword>
<evidence type="ECO:0000256" key="1">
    <source>
        <dbReference type="SAM" id="Phobius"/>
    </source>
</evidence>
<dbReference type="EMBL" id="LTDM01000036">
    <property type="protein sequence ID" value="OLS02221.1"/>
    <property type="molecule type" value="Genomic_DNA"/>
</dbReference>
<keyword evidence="1" id="KW-0472">Membrane</keyword>
<sequence>MTGSWTMDAFFIGCALLMVIPAGIWLYYEVFNKDKGAKK</sequence>
<organism evidence="2 3">
    <name type="scientific">Tissierella creatinophila DSM 6911</name>
    <dbReference type="NCBI Taxonomy" id="1123403"/>
    <lineage>
        <taxon>Bacteria</taxon>
        <taxon>Bacillati</taxon>
        <taxon>Bacillota</taxon>
        <taxon>Tissierellia</taxon>
        <taxon>Tissierellales</taxon>
        <taxon>Tissierellaceae</taxon>
        <taxon>Tissierella</taxon>
    </lineage>
</organism>
<feature type="transmembrane region" description="Helical" evidence="1">
    <location>
        <begin position="6"/>
        <end position="28"/>
    </location>
</feature>